<organism evidence="2 3">
    <name type="scientific">Streptomyces cynarae</name>
    <dbReference type="NCBI Taxonomy" id="2981134"/>
    <lineage>
        <taxon>Bacteria</taxon>
        <taxon>Bacillati</taxon>
        <taxon>Actinomycetota</taxon>
        <taxon>Actinomycetes</taxon>
        <taxon>Kitasatosporales</taxon>
        <taxon>Streptomycetaceae</taxon>
        <taxon>Streptomyces</taxon>
    </lineage>
</organism>
<evidence type="ECO:0000256" key="1">
    <source>
        <dbReference type="SAM" id="Phobius"/>
    </source>
</evidence>
<keyword evidence="1" id="KW-0812">Transmembrane</keyword>
<keyword evidence="1" id="KW-1133">Transmembrane helix</keyword>
<feature type="transmembrane region" description="Helical" evidence="1">
    <location>
        <begin position="30"/>
        <end position="52"/>
    </location>
</feature>
<sequence>MAAPTPPADDADRTAEQQRLSLEKKRERYVWYYLAYFLFGIHIVAFVMIYAVRHGK</sequence>
<gene>
    <name evidence="2" type="ORF">N8I84_23075</name>
</gene>
<reference evidence="2" key="1">
    <citation type="submission" date="2022-10" db="EMBL/GenBank/DDBJ databases">
        <authorList>
            <person name="Mo P."/>
        </authorList>
    </citation>
    <scope>NUCLEOTIDE SEQUENCE</scope>
    <source>
        <strain evidence="2">HUAS 13-4</strain>
    </source>
</reference>
<dbReference type="RefSeq" id="WP_263231292.1">
    <property type="nucleotide sequence ID" value="NZ_CP106793.1"/>
</dbReference>
<keyword evidence="3" id="KW-1185">Reference proteome</keyword>
<protein>
    <recommendedName>
        <fullName evidence="4">Small hydrophobic protein</fullName>
    </recommendedName>
</protein>
<evidence type="ECO:0008006" key="4">
    <source>
        <dbReference type="Google" id="ProtNLM"/>
    </source>
</evidence>
<proteinExistence type="predicted"/>
<evidence type="ECO:0000313" key="2">
    <source>
        <dbReference type="EMBL" id="UXY21251.1"/>
    </source>
</evidence>
<accession>A0ABY6E623</accession>
<dbReference type="Proteomes" id="UP001061298">
    <property type="component" value="Chromosome"/>
</dbReference>
<keyword evidence="1" id="KW-0472">Membrane</keyword>
<evidence type="ECO:0000313" key="3">
    <source>
        <dbReference type="Proteomes" id="UP001061298"/>
    </source>
</evidence>
<dbReference type="EMBL" id="CP106793">
    <property type="protein sequence ID" value="UXY21251.1"/>
    <property type="molecule type" value="Genomic_DNA"/>
</dbReference>
<name>A0ABY6E623_9ACTN</name>